<dbReference type="EMBL" id="VWXX01000029">
    <property type="protein sequence ID" value="KAA6183734.1"/>
    <property type="molecule type" value="Genomic_DNA"/>
</dbReference>
<gene>
    <name evidence="3" type="ORF">F2Q65_14945</name>
</gene>
<evidence type="ECO:0000259" key="1">
    <source>
        <dbReference type="Pfam" id="PF17989"/>
    </source>
</evidence>
<feature type="domain" description="Actin-like protein N-terminal" evidence="1">
    <location>
        <begin position="5"/>
        <end position="154"/>
    </location>
</feature>
<dbReference type="InterPro" id="IPR040607">
    <property type="entry name" value="ALP_N"/>
</dbReference>
<dbReference type="InterPro" id="IPR043129">
    <property type="entry name" value="ATPase_NBD"/>
</dbReference>
<evidence type="ECO:0000313" key="3">
    <source>
        <dbReference type="EMBL" id="KAA6183734.1"/>
    </source>
</evidence>
<accession>A0A5M8FH39</accession>
<organism evidence="3 4">
    <name type="scientific">Thiohalocapsa marina</name>
    <dbReference type="NCBI Taxonomy" id="424902"/>
    <lineage>
        <taxon>Bacteria</taxon>
        <taxon>Pseudomonadati</taxon>
        <taxon>Pseudomonadota</taxon>
        <taxon>Gammaproteobacteria</taxon>
        <taxon>Chromatiales</taxon>
        <taxon>Chromatiaceae</taxon>
        <taxon>Thiohalocapsa</taxon>
    </lineage>
</organism>
<dbReference type="Pfam" id="PF21522">
    <property type="entry name" value="MreB-like_C"/>
    <property type="match status" value="1"/>
</dbReference>
<dbReference type="Pfam" id="PF17989">
    <property type="entry name" value="ALP_N"/>
    <property type="match status" value="1"/>
</dbReference>
<feature type="domain" description="Actin homologue MreB-like C-terminal" evidence="2">
    <location>
        <begin position="178"/>
        <end position="299"/>
    </location>
</feature>
<dbReference type="Proteomes" id="UP000322981">
    <property type="component" value="Unassembled WGS sequence"/>
</dbReference>
<name>A0A5M8FH39_9GAMM</name>
<evidence type="ECO:0000259" key="2">
    <source>
        <dbReference type="Pfam" id="PF21522"/>
    </source>
</evidence>
<evidence type="ECO:0000313" key="4">
    <source>
        <dbReference type="Proteomes" id="UP000322981"/>
    </source>
</evidence>
<dbReference type="OrthoDB" id="143284at2"/>
<dbReference type="InterPro" id="IPR049067">
    <property type="entry name" value="MreB-like_C"/>
</dbReference>
<sequence>MFVVGLDIGYSNLKLAAGACGSTPRTQVLPAVAAPQLHVAQRLESGNSRSPDGIAVSVHGQHWIAGVAPARVSGWQRALHEDYVTSDTYQALLLAALQVIGAQRIDRLVTGLPVAQAMEPAQRERLRARLQGRHALTDGAVEIAEVRVIAQPVGAFVELLMRADAPTLERIGAGTVLVIDVGFFSVDWAVLVNGDLRRTASGTSLEAMSVLIDAAAERLRGQRAGKAPVAAIEQALAQGRPAILLHGDWVALAPYLQLAAREVGAVALEALRRDLRHEQTNVDLLLLTGGGAALFEPAVRRVFPAVPLQLPPDPVGANARGYFHYGCR</sequence>
<protein>
    <submittedName>
        <fullName evidence="3">ParM/StbA family protein</fullName>
    </submittedName>
</protein>
<dbReference type="AlphaFoldDB" id="A0A5M8FH39"/>
<dbReference type="Gene3D" id="3.30.420.40">
    <property type="match status" value="2"/>
</dbReference>
<dbReference type="RefSeq" id="WP_150094210.1">
    <property type="nucleotide sequence ID" value="NZ_VWXX01000029.1"/>
</dbReference>
<reference evidence="3 4" key="1">
    <citation type="submission" date="2019-09" db="EMBL/GenBank/DDBJ databases">
        <title>Whole-genome sequence of the purple sulfur bacterium Thiohalocapsa marina DSM 19078.</title>
        <authorList>
            <person name="Kyndt J.A."/>
            <person name="Meyer T.E."/>
        </authorList>
    </citation>
    <scope>NUCLEOTIDE SEQUENCE [LARGE SCALE GENOMIC DNA]</scope>
    <source>
        <strain evidence="3 4">DSM 19078</strain>
    </source>
</reference>
<comment type="caution">
    <text evidence="3">The sequence shown here is derived from an EMBL/GenBank/DDBJ whole genome shotgun (WGS) entry which is preliminary data.</text>
</comment>
<dbReference type="SUPFAM" id="SSF53067">
    <property type="entry name" value="Actin-like ATPase domain"/>
    <property type="match status" value="2"/>
</dbReference>
<keyword evidence="4" id="KW-1185">Reference proteome</keyword>
<proteinExistence type="predicted"/>